<comment type="caution">
    <text evidence="2">The sequence shown here is derived from an EMBL/GenBank/DDBJ whole genome shotgun (WGS) entry which is preliminary data.</text>
</comment>
<dbReference type="STRING" id="52586.A0A0B1NYI3"/>
<evidence type="ECO:0000256" key="1">
    <source>
        <dbReference type="SAM" id="MobiDB-lite"/>
    </source>
</evidence>
<accession>A0A0B1NYI3</accession>
<protein>
    <submittedName>
        <fullName evidence="2">Putative hydroxyproline-rich glyco protein</fullName>
    </submittedName>
</protein>
<dbReference type="HOGENOM" id="CLU_024593_0_0_1"/>
<feature type="compositionally biased region" description="Polar residues" evidence="1">
    <location>
        <begin position="1"/>
        <end position="10"/>
    </location>
</feature>
<dbReference type="Proteomes" id="UP000030854">
    <property type="component" value="Unassembled WGS sequence"/>
</dbReference>
<organism evidence="2 3">
    <name type="scientific">Uncinula necator</name>
    <name type="common">Grape powdery mildew</name>
    <dbReference type="NCBI Taxonomy" id="52586"/>
    <lineage>
        <taxon>Eukaryota</taxon>
        <taxon>Fungi</taxon>
        <taxon>Dikarya</taxon>
        <taxon>Ascomycota</taxon>
        <taxon>Pezizomycotina</taxon>
        <taxon>Leotiomycetes</taxon>
        <taxon>Erysiphales</taxon>
        <taxon>Erysiphaceae</taxon>
        <taxon>Erysiphe</taxon>
    </lineage>
</organism>
<reference evidence="2 3" key="1">
    <citation type="journal article" date="2014" name="BMC Genomics">
        <title>Adaptive genomic structural variation in the grape powdery mildew pathogen, Erysiphe necator.</title>
        <authorList>
            <person name="Jones L."/>
            <person name="Riaz S."/>
            <person name="Morales-Cruz A."/>
            <person name="Amrine K.C."/>
            <person name="McGuire B."/>
            <person name="Gubler W.D."/>
            <person name="Walker M.A."/>
            <person name="Cantu D."/>
        </authorList>
    </citation>
    <scope>NUCLEOTIDE SEQUENCE [LARGE SCALE GENOMIC DNA]</scope>
    <source>
        <strain evidence="3">c</strain>
    </source>
</reference>
<sequence>MTRDNLSTGKSKLPRAKQSHHQSTACVVNESKTTTLSTQTLKIDGEEIPLIEISNQGDVILDLLFQNSSDCTRSIVPKDGSANSNKSKNQIGNLKIIAPHVRICYRVKLETLTKSSSYFRLLFSTQFAEGIATQNTIQILREESSNDQKDKEKNKNQLDDNYLSKIPDVVKKLARTKIIDEDLATKTLGREFIFGDILRVIHGLEPIHTPYTTLSWTILVLLADNYDVVPCISCYFQKACLSHINRINSNKNEEVLRQKILIQYHMEKGPRFTLSTKDLIMRGSTFIETTKTSSKNMKGVWWDLPYGIESEIAYRRACVLRTIASIQTQFLNLYSSRELQCKLGYVSSHNCDAFQLGEMVKFLTKKELLFLISFQPTLFDDDSESSSWPKAYTGDIDTLIGKLRQCPSYKLDEYHSHCGLRSRLIPALDYIMSCLSVGLGIRLIHKKGSYMSQPHFISWRSSSTSADREYRPVWTKADKGKVVDCAESDEKKESLVFQFALAARNKLLWSLGEKEVRDLFTAKSWNWITEQDVDSERLGISFGVMK</sequence>
<dbReference type="EMBL" id="JNVN01003313">
    <property type="protein sequence ID" value="KHJ31038.1"/>
    <property type="molecule type" value="Genomic_DNA"/>
</dbReference>
<dbReference type="AlphaFoldDB" id="A0A0B1NYI3"/>
<keyword evidence="3" id="KW-1185">Reference proteome</keyword>
<proteinExistence type="predicted"/>
<name>A0A0B1NYI3_UNCNE</name>
<evidence type="ECO:0000313" key="2">
    <source>
        <dbReference type="EMBL" id="KHJ31038.1"/>
    </source>
</evidence>
<dbReference type="OMA" id="REEVSWV"/>
<gene>
    <name evidence="2" type="ORF">EV44_g6049</name>
</gene>
<evidence type="ECO:0000313" key="3">
    <source>
        <dbReference type="Proteomes" id="UP000030854"/>
    </source>
</evidence>
<feature type="region of interest" description="Disordered" evidence="1">
    <location>
        <begin position="1"/>
        <end position="25"/>
    </location>
</feature>